<dbReference type="PANTHER" id="PTHR21107:SF2">
    <property type="entry name" value="CYTOCHROME C OXIDASE ASSEMBLY PROTEIN COX19"/>
    <property type="match status" value="1"/>
</dbReference>
<dbReference type="GO" id="GO:0033617">
    <property type="term" value="P:mitochondrial respiratory chain complex IV assembly"/>
    <property type="evidence" value="ECO:0007669"/>
    <property type="project" value="TreeGrafter"/>
</dbReference>
<dbReference type="OrthoDB" id="444325at2759"/>
<dbReference type="PANTHER" id="PTHR21107">
    <property type="entry name" value="CYTOCHROME C OXIDASE ASSEMBLY PROTEIN COX19"/>
    <property type="match status" value="1"/>
</dbReference>
<dbReference type="EMBL" id="CP056065">
    <property type="protein sequence ID" value="UKJ88279.2"/>
    <property type="molecule type" value="Genomic_DNA"/>
</dbReference>
<evidence type="ECO:0000256" key="1">
    <source>
        <dbReference type="ARBA" id="ARBA00004496"/>
    </source>
</evidence>
<evidence type="ECO:0000313" key="5">
    <source>
        <dbReference type="EMBL" id="UKJ88279.2"/>
    </source>
</evidence>
<name>A0A976M4I2_THEOR</name>
<comment type="subcellular location">
    <subcellularLocation>
        <location evidence="1">Cytoplasm</location>
    </subcellularLocation>
</comment>
<organism evidence="5 6">
    <name type="scientific">Theileria orientalis</name>
    <dbReference type="NCBI Taxonomy" id="68886"/>
    <lineage>
        <taxon>Eukaryota</taxon>
        <taxon>Sar</taxon>
        <taxon>Alveolata</taxon>
        <taxon>Apicomplexa</taxon>
        <taxon>Aconoidasida</taxon>
        <taxon>Piroplasmida</taxon>
        <taxon>Theileriidae</taxon>
        <taxon>Theileria</taxon>
    </lineage>
</organism>
<dbReference type="AlphaFoldDB" id="A0A976M4I2"/>
<dbReference type="Proteomes" id="UP000244803">
    <property type="component" value="Chromosome 1"/>
</dbReference>
<evidence type="ECO:0000256" key="3">
    <source>
        <dbReference type="ARBA" id="ARBA00023157"/>
    </source>
</evidence>
<protein>
    <submittedName>
        <fullName evidence="5">Uncharacterized protein</fullName>
    </submittedName>
</protein>
<evidence type="ECO:0000256" key="4">
    <source>
        <dbReference type="ARBA" id="ARBA00038223"/>
    </source>
</evidence>
<dbReference type="GO" id="GO:0005758">
    <property type="term" value="C:mitochondrial intermembrane space"/>
    <property type="evidence" value="ECO:0007669"/>
    <property type="project" value="TreeGrafter"/>
</dbReference>
<dbReference type="InterPro" id="IPR051383">
    <property type="entry name" value="COX19"/>
</dbReference>
<sequence length="908" mass="105283">MTVGVSKRIKPTPPDRGSFPLDHEGLCKHSSEKYLDCIKSFNGNSTNCRSLASAYLKCRIENGLLHDEPLTNLGFRDTEIEHDSSHKVVDADSELKPRSDRKENKGFIAGELSRRVLTAVDTEFIYLLLRSSTIFKLIGLELTNLLLSNKENATHFRKVIVYVNNILEENWLRKDFVYDESTKIIAEKIGEPEIVWIRLIYQCLECLDRLSDHLGPNYIFTYKTYVNELNEPLEFLVHDMFDVALLDPGDKRETYTVNVKAVGFEEEECGLCGKLKDKEFKEEASLLQELYKDLDSLSKAHLDDLEMDDLEGSYLDSVDNSEESVLLPEILNKLANAFLDELRDKKKESRLNLFCIQLLIKLLPHSTKIEFVDKCLKSNNFDVFRVLMGTVQSFNTTSRFRTGIEENQLEEINWMMFKYCLGLMESKLTRENMSLVLSYMNKTLDSLCIDELPYSDLLKVAKRCEIEIHVGLDEVFRAENPLVSPHAFETMEKVMTIVSEAEEPFDTMDQFFSIFHRSIQLLFDYFDNLYEVSNTTTNENAEKYKESCLKLLSCWMTLEPMYYQNQFMDKLEKILSLLDEFDLVWLLPTFNFVELSDMDSVNRFLELLYKLIFGITSIDMAGDTGERALKMSCNLVTRLHLDQMIDYEKMLMTVDTKKFNINDIRVTSSYRKEYVISSEADTSLDLNEYMKVLSENLDNLTMFKPSYPVEFRAPICINLSRKSLKSYELLSSVSVGLLIKMIQSTRVEFVRNRLEVAYDLKAFDKYLTSDVEFDKIENLCYATEAAASTCLSRVYEGSSSKRLENRIMVVIMELVVHFFIHMAPTTRSEYLDDVHRISHYFTLCKLCILLMQNYSTFLMLFNYSVKKVCLKIATPPKEDFENMIDEGFAVEEDLVLCEFFSTYTSSIC</sequence>
<accession>A0A976M4I2</accession>
<comment type="similarity">
    <text evidence="4">Belongs to the COX19 family.</text>
</comment>
<keyword evidence="2" id="KW-0963">Cytoplasm</keyword>
<evidence type="ECO:0000256" key="2">
    <source>
        <dbReference type="ARBA" id="ARBA00022490"/>
    </source>
</evidence>
<proteinExistence type="inferred from homology"/>
<gene>
    <name evidence="5" type="ORF">MACJ_000723</name>
</gene>
<evidence type="ECO:0000313" key="6">
    <source>
        <dbReference type="Proteomes" id="UP000244803"/>
    </source>
</evidence>
<reference evidence="5" key="1">
    <citation type="submission" date="2022-07" db="EMBL/GenBank/DDBJ databases">
        <title>Evaluation of T. orientalis genome assembly methods using nanopore sequencing and analysis of variation between genomes.</title>
        <authorList>
            <person name="Yam J."/>
            <person name="Micallef M.L."/>
            <person name="Liu M."/>
            <person name="Djordjevic S.P."/>
            <person name="Bogema D.R."/>
            <person name="Jenkins C."/>
        </authorList>
    </citation>
    <scope>NUCLEOTIDE SEQUENCE</scope>
    <source>
        <strain evidence="5">Fish Creek</strain>
    </source>
</reference>
<keyword evidence="3" id="KW-1015">Disulfide bond</keyword>